<dbReference type="GO" id="GO:0006672">
    <property type="term" value="P:ceramide metabolic process"/>
    <property type="evidence" value="ECO:0007669"/>
    <property type="project" value="TreeGrafter"/>
</dbReference>
<keyword evidence="6" id="KW-0067">ATP-binding</keyword>
<dbReference type="Proteomes" id="UP000694423">
    <property type="component" value="Unplaced"/>
</dbReference>
<dbReference type="PROSITE" id="PS50146">
    <property type="entry name" value="DAGK"/>
    <property type="match status" value="1"/>
</dbReference>
<dbReference type="EC" id="2.7.1.138" evidence="7"/>
<dbReference type="GO" id="GO:0016020">
    <property type="term" value="C:membrane"/>
    <property type="evidence" value="ECO:0007669"/>
    <property type="project" value="GOC"/>
</dbReference>
<evidence type="ECO:0000259" key="9">
    <source>
        <dbReference type="PROSITE" id="PS50146"/>
    </source>
</evidence>
<sequence>MLFLHKPATYLGITNSFCSHSATRFTCTSFEKACAIRYQISGLRGTEGAIFLFQNRCSWILASCKKVLILTIFRSCVHTESCFVPTSEIIAVEETDLNKKQRNSGKWQKMAKLHAFTVYYVKKAQNHRWRCSDVTFWCVDEQLCNQWIQALKELLELQTRPKQLLVYINPYGGKRQGKRIYEQKVAPLFSLASISTDVFVTERANHAKDNLFEVNINKYDGVVCVGGDGMFSEVMHGLIGRMQKDSGIDQNNPKAPLVQCNIRIGIIPAGSTDCVCYSTVGISDPVTSALHIILGDSQPLDVSSVHHNNTFLKYTVSLLGYGFYGDVLKDSEKKRWMGPMRYDYSGFKTFLSHHCYEGTISFQPAKHTLGSPRDKDSCRTGCHICRQSEQQLAEQRKKCGLKHEEDEEEWKVIKGKFLAINAVNMSCACPRSPKGLSPAAHLADGSADLILVRKCSRFDFLRYLVRHTNQDDQFDFSFVDVYRVKSFQFTSKLLEDNESDVTDIGKKHFGQFCRDHPACCCNIANSTWNCDGETLDSSAIEVRVHCQLMKLFARGIEENHKEAVSNQSRVEQLL</sequence>
<keyword evidence="11" id="KW-1185">Reference proteome</keyword>
<dbReference type="PANTHER" id="PTHR12358:SF25">
    <property type="entry name" value="CERAMIDE KINASE"/>
    <property type="match status" value="1"/>
</dbReference>
<dbReference type="InterPro" id="IPR001206">
    <property type="entry name" value="Diacylglycerol_kinase_cat_dom"/>
</dbReference>
<dbReference type="AlphaFoldDB" id="A0A8C4K8Z0"/>
<dbReference type="Gene3D" id="3.40.50.10330">
    <property type="entry name" value="Probable inorganic polyphosphate/atp-NAD kinase, domain 1"/>
    <property type="match status" value="1"/>
</dbReference>
<dbReference type="Pfam" id="PF19280">
    <property type="entry name" value="CERK_C"/>
    <property type="match status" value="1"/>
</dbReference>
<dbReference type="InterPro" id="IPR057465">
    <property type="entry name" value="CERK_PH"/>
</dbReference>
<dbReference type="SUPFAM" id="SSF111331">
    <property type="entry name" value="NAD kinase/diacylglycerol kinase-like"/>
    <property type="match status" value="1"/>
</dbReference>
<evidence type="ECO:0000256" key="3">
    <source>
        <dbReference type="ARBA" id="ARBA00022741"/>
    </source>
</evidence>
<dbReference type="GO" id="GO:0001729">
    <property type="term" value="F:ceramide kinase activity"/>
    <property type="evidence" value="ECO:0007669"/>
    <property type="project" value="UniProtKB-EC"/>
</dbReference>
<keyword evidence="2" id="KW-0808">Transferase</keyword>
<protein>
    <recommendedName>
        <fullName evidence="8">Ceramide kinase</fullName>
        <ecNumber evidence="7">2.7.1.138</ecNumber>
    </recommendedName>
</protein>
<dbReference type="GO" id="GO:0005524">
    <property type="term" value="F:ATP binding"/>
    <property type="evidence" value="ECO:0007669"/>
    <property type="project" value="UniProtKB-KW"/>
</dbReference>
<dbReference type="FunFam" id="2.60.200.40:FF:000014">
    <property type="entry name" value="Ceramide kinase"/>
    <property type="match status" value="1"/>
</dbReference>
<evidence type="ECO:0000256" key="2">
    <source>
        <dbReference type="ARBA" id="ARBA00022679"/>
    </source>
</evidence>
<evidence type="ECO:0000313" key="11">
    <source>
        <dbReference type="Proteomes" id="UP000694423"/>
    </source>
</evidence>
<evidence type="ECO:0000313" key="10">
    <source>
        <dbReference type="Ensembl" id="ENSDNVP00000021008.1"/>
    </source>
</evidence>
<name>A0A8C4K8Z0_DRONO</name>
<dbReference type="InterPro" id="IPR050187">
    <property type="entry name" value="Lipid_Phosphate_FormReg"/>
</dbReference>
<dbReference type="Ensembl" id="ENSDNVT00000025346.1">
    <property type="protein sequence ID" value="ENSDNVP00000021008.1"/>
    <property type="gene ID" value="ENSDNVG00000014684.1"/>
</dbReference>
<dbReference type="InterPro" id="IPR016064">
    <property type="entry name" value="NAD/diacylglycerol_kinase_sf"/>
</dbReference>
<dbReference type="InterPro" id="IPR045363">
    <property type="entry name" value="CERK_C"/>
</dbReference>
<evidence type="ECO:0000256" key="8">
    <source>
        <dbReference type="ARBA" id="ARBA00068405"/>
    </source>
</evidence>
<reference evidence="10" key="1">
    <citation type="submission" date="2025-08" db="UniProtKB">
        <authorList>
            <consortium name="Ensembl"/>
        </authorList>
    </citation>
    <scope>IDENTIFICATION</scope>
</reference>
<dbReference type="Gene3D" id="2.60.200.40">
    <property type="match status" value="1"/>
</dbReference>
<dbReference type="PANTHER" id="PTHR12358">
    <property type="entry name" value="SPHINGOSINE KINASE"/>
    <property type="match status" value="1"/>
</dbReference>
<dbReference type="InterPro" id="IPR017438">
    <property type="entry name" value="ATP-NAD_kinase_N"/>
</dbReference>
<feature type="domain" description="DAGKc" evidence="9">
    <location>
        <begin position="159"/>
        <end position="309"/>
    </location>
</feature>
<dbReference type="Pfam" id="PF00781">
    <property type="entry name" value="DAGK_cat"/>
    <property type="match status" value="1"/>
</dbReference>
<accession>A0A8C4K8Z0</accession>
<proteinExistence type="predicted"/>
<evidence type="ECO:0000256" key="6">
    <source>
        <dbReference type="ARBA" id="ARBA00022840"/>
    </source>
</evidence>
<evidence type="ECO:0000256" key="4">
    <source>
        <dbReference type="ARBA" id="ARBA00022777"/>
    </source>
</evidence>
<keyword evidence="3" id="KW-0547">Nucleotide-binding</keyword>
<keyword evidence="5" id="KW-0106">Calcium</keyword>
<dbReference type="Pfam" id="PF25382">
    <property type="entry name" value="PH_CERK"/>
    <property type="match status" value="1"/>
</dbReference>
<reference evidence="10" key="2">
    <citation type="submission" date="2025-09" db="UniProtKB">
        <authorList>
            <consortium name="Ensembl"/>
        </authorList>
    </citation>
    <scope>IDENTIFICATION</scope>
</reference>
<organism evidence="10 11">
    <name type="scientific">Dromaius novaehollandiae</name>
    <name type="common">Emu</name>
    <dbReference type="NCBI Taxonomy" id="8790"/>
    <lineage>
        <taxon>Eukaryota</taxon>
        <taxon>Metazoa</taxon>
        <taxon>Chordata</taxon>
        <taxon>Craniata</taxon>
        <taxon>Vertebrata</taxon>
        <taxon>Euteleostomi</taxon>
        <taxon>Archelosauria</taxon>
        <taxon>Archosauria</taxon>
        <taxon>Dinosauria</taxon>
        <taxon>Saurischia</taxon>
        <taxon>Theropoda</taxon>
        <taxon>Coelurosauria</taxon>
        <taxon>Aves</taxon>
        <taxon>Palaeognathae</taxon>
        <taxon>Casuariiformes</taxon>
        <taxon>Dromaiidae</taxon>
        <taxon>Dromaius</taxon>
    </lineage>
</organism>
<keyword evidence="4" id="KW-0418">Kinase</keyword>
<evidence type="ECO:0000256" key="7">
    <source>
        <dbReference type="ARBA" id="ARBA00026096"/>
    </source>
</evidence>
<evidence type="ECO:0000256" key="1">
    <source>
        <dbReference type="ARBA" id="ARBA00001913"/>
    </source>
</evidence>
<comment type="cofactor">
    <cofactor evidence="1">
        <name>Ca(2+)</name>
        <dbReference type="ChEBI" id="CHEBI:29108"/>
    </cofactor>
</comment>
<evidence type="ECO:0000256" key="5">
    <source>
        <dbReference type="ARBA" id="ARBA00022837"/>
    </source>
</evidence>